<feature type="signal peptide" evidence="1">
    <location>
        <begin position="1"/>
        <end position="19"/>
    </location>
</feature>
<protein>
    <submittedName>
        <fullName evidence="2">DUF2279 domain-containing protein</fullName>
    </submittedName>
</protein>
<organism evidence="2 3">
    <name type="scientific">Sulfurimonas sediminis</name>
    <dbReference type="NCBI Taxonomy" id="2590020"/>
    <lineage>
        <taxon>Bacteria</taxon>
        <taxon>Pseudomonadati</taxon>
        <taxon>Campylobacterota</taxon>
        <taxon>Epsilonproteobacteria</taxon>
        <taxon>Campylobacterales</taxon>
        <taxon>Sulfurimonadaceae</taxon>
        <taxon>Sulfurimonas</taxon>
    </lineage>
</organism>
<dbReference type="AlphaFoldDB" id="A0A7M1AZ86"/>
<keyword evidence="3" id="KW-1185">Reference proteome</keyword>
<evidence type="ECO:0000313" key="2">
    <source>
        <dbReference type="EMBL" id="QOP42685.1"/>
    </source>
</evidence>
<accession>A0A7M1AZ86</accession>
<dbReference type="KEGG" id="ssei:FJR45_01450"/>
<dbReference type="RefSeq" id="WP_193151040.1">
    <property type="nucleotide sequence ID" value="NZ_CP041235.1"/>
</dbReference>
<dbReference type="InterPro" id="IPR018736">
    <property type="entry name" value="DUF2279_periplasmic_lipo"/>
</dbReference>
<name>A0A7M1AZ86_9BACT</name>
<gene>
    <name evidence="2" type="ORF">FJR45_01450</name>
</gene>
<dbReference type="Pfam" id="PF10043">
    <property type="entry name" value="DUF2279"/>
    <property type="match status" value="1"/>
</dbReference>
<dbReference type="Proteomes" id="UP000593719">
    <property type="component" value="Chromosome"/>
</dbReference>
<evidence type="ECO:0000256" key="1">
    <source>
        <dbReference type="SAM" id="SignalP"/>
    </source>
</evidence>
<sequence length="282" mass="31978">MLFKSMFLFLFVMLQTSNADWAVNSAAKTVNDYTLLTKDQVTGAVIDNLAVDVMIAAWGYKYWKWGKKSFHFQTEPWFEKDSKTGGSDKTGHLYMTYLLSRVLASRMQDRGWSLQKSSLFGALSGMLSMTLLEVGDGTSNYGFSKEDLAADALGAGLAYLIRAYPRADDFIDIRLEYLPTSDYLKGGDNTTDYSGMKHLVAFKMSGFDSLKNSYWSLLEFQVGYYARGYRSFDTQPQSQHIYAGVGISLANLAKRTNINILKNLFEFYQPGHTYIEQDLWSR</sequence>
<proteinExistence type="predicted"/>
<evidence type="ECO:0000313" key="3">
    <source>
        <dbReference type="Proteomes" id="UP000593719"/>
    </source>
</evidence>
<reference evidence="2 3" key="1">
    <citation type="submission" date="2019-06" db="EMBL/GenBank/DDBJ databases">
        <title>Sulfurimonas gotlandica sp. nov., a chemoautotrophic and psychrotolerant epsilonproteobacterium isolated from a pelagic redoxcline, and an emended description of the genus Sulfurimonas.</title>
        <authorList>
            <person name="Wang S."/>
            <person name="Jiang L."/>
            <person name="Shao Z."/>
        </authorList>
    </citation>
    <scope>NUCLEOTIDE SEQUENCE [LARGE SCALE GENOMIC DNA]</scope>
    <source>
        <strain evidence="2 3">S2-6</strain>
    </source>
</reference>
<dbReference type="EMBL" id="CP041235">
    <property type="protein sequence ID" value="QOP42685.1"/>
    <property type="molecule type" value="Genomic_DNA"/>
</dbReference>
<feature type="chain" id="PRO_5032971736" evidence="1">
    <location>
        <begin position="20"/>
        <end position="282"/>
    </location>
</feature>
<keyword evidence="1" id="KW-0732">Signal</keyword>